<comment type="function">
    <text evidence="5">Forms part of the ribosomal stalk, playing a central role in the interaction of the ribosome with GTP-bound translation factors.</text>
</comment>
<comment type="similarity">
    <text evidence="1 5">Belongs to the universal ribosomal protein uL10 family.</text>
</comment>
<accession>A0A6N7ILR9</accession>
<dbReference type="InterPro" id="IPR047865">
    <property type="entry name" value="Ribosomal_uL10_bac_type"/>
</dbReference>
<dbReference type="HAMAP" id="MF_00362">
    <property type="entry name" value="Ribosomal_uL10"/>
    <property type="match status" value="1"/>
</dbReference>
<keyword evidence="2 5" id="KW-0689">Ribosomal protein</keyword>
<evidence type="ECO:0000313" key="6">
    <source>
        <dbReference type="EMBL" id="MQL50905.1"/>
    </source>
</evidence>
<evidence type="ECO:0000313" key="7">
    <source>
        <dbReference type="Proteomes" id="UP000441717"/>
    </source>
</evidence>
<dbReference type="InterPro" id="IPR043141">
    <property type="entry name" value="Ribosomal_uL10-like_sf"/>
</dbReference>
<dbReference type="RefSeq" id="WP_341473681.1">
    <property type="nucleotide sequence ID" value="NZ_WHYR01000002.1"/>
</dbReference>
<dbReference type="GO" id="GO:0006412">
    <property type="term" value="P:translation"/>
    <property type="evidence" value="ECO:0007669"/>
    <property type="project" value="UniProtKB-UniRule"/>
</dbReference>
<dbReference type="Proteomes" id="UP000441717">
    <property type="component" value="Unassembled WGS sequence"/>
</dbReference>
<dbReference type="PANTHER" id="PTHR11560">
    <property type="entry name" value="39S RIBOSOMAL PROTEIN L10, MITOCHONDRIAL"/>
    <property type="match status" value="1"/>
</dbReference>
<dbReference type="Pfam" id="PF00466">
    <property type="entry name" value="Ribosomal_L10"/>
    <property type="match status" value="1"/>
</dbReference>
<protein>
    <recommendedName>
        <fullName evidence="4 5">Large ribosomal subunit protein uL10</fullName>
    </recommendedName>
</protein>
<evidence type="ECO:0000256" key="3">
    <source>
        <dbReference type="ARBA" id="ARBA00023274"/>
    </source>
</evidence>
<comment type="subunit">
    <text evidence="5">Part of the ribosomal stalk of the 50S ribosomal subunit. The N-terminus interacts with L11 and the large rRNA to form the base of the stalk. The C-terminus forms an elongated spine to which L12 dimers bind in a sequential fashion forming a multimeric L10(L12)X complex.</text>
</comment>
<gene>
    <name evidence="5" type="primary">rplJ</name>
    <name evidence="6" type="ORF">GFC01_01180</name>
</gene>
<dbReference type="CDD" id="cd05797">
    <property type="entry name" value="Ribosomal_L10"/>
    <property type="match status" value="1"/>
</dbReference>
<dbReference type="NCBIfam" id="NF000955">
    <property type="entry name" value="PRK00099.1-1"/>
    <property type="match status" value="1"/>
</dbReference>
<dbReference type="Gene3D" id="6.10.250.290">
    <property type="match status" value="1"/>
</dbReference>
<evidence type="ECO:0000256" key="5">
    <source>
        <dbReference type="HAMAP-Rule" id="MF_00362"/>
    </source>
</evidence>
<proteinExistence type="inferred from homology"/>
<dbReference type="InterPro" id="IPR002363">
    <property type="entry name" value="Ribosomal_uL10_CS_bac"/>
</dbReference>
<dbReference type="AlphaFoldDB" id="A0A6N7ILR9"/>
<evidence type="ECO:0000256" key="2">
    <source>
        <dbReference type="ARBA" id="ARBA00022980"/>
    </source>
</evidence>
<dbReference type="InterPro" id="IPR001790">
    <property type="entry name" value="Ribosomal_uL10"/>
</dbReference>
<reference evidence="6 7" key="1">
    <citation type="submission" date="2019-10" db="EMBL/GenBank/DDBJ databases">
        <title>Comparative genomics of sulfur disproportionating microorganisms.</title>
        <authorList>
            <person name="Ward L.M."/>
            <person name="Bertran E."/>
            <person name="Johnston D."/>
        </authorList>
    </citation>
    <scope>NUCLEOTIDE SEQUENCE [LARGE SCALE GENOMIC DNA]</scope>
    <source>
        <strain evidence="6 7">DSM 14055</strain>
    </source>
</reference>
<keyword evidence="5" id="KW-0694">RNA-binding</keyword>
<keyword evidence="3 5" id="KW-0687">Ribonucleoprotein</keyword>
<dbReference type="InterPro" id="IPR022973">
    <property type="entry name" value="Ribosomal_uL10_bac"/>
</dbReference>
<keyword evidence="7" id="KW-1185">Reference proteome</keyword>
<dbReference type="PROSITE" id="PS01109">
    <property type="entry name" value="RIBOSOMAL_L10"/>
    <property type="match status" value="1"/>
</dbReference>
<evidence type="ECO:0000256" key="4">
    <source>
        <dbReference type="ARBA" id="ARBA00035202"/>
    </source>
</evidence>
<keyword evidence="5" id="KW-0699">rRNA-binding</keyword>
<dbReference type="GO" id="GO:0070180">
    <property type="term" value="F:large ribosomal subunit rRNA binding"/>
    <property type="evidence" value="ECO:0007669"/>
    <property type="project" value="UniProtKB-UniRule"/>
</dbReference>
<evidence type="ECO:0000256" key="1">
    <source>
        <dbReference type="ARBA" id="ARBA00008889"/>
    </source>
</evidence>
<dbReference type="GO" id="GO:0015934">
    <property type="term" value="C:large ribosomal subunit"/>
    <property type="evidence" value="ECO:0007669"/>
    <property type="project" value="InterPro"/>
</dbReference>
<sequence>MPTKREKQVMLADLKEKFKTSKSAILTNYRGLDVAAMTRIRRRLREKNSEFKVAKNTLMAIAAREVGLEGLEPYLEGPTAVVFGYEDPVAPAKVLSELAREFKQLEVKAGILEGKVIDVGGVRQLADLPSREILLGKVLGGMQAPMYGFASALQGLLRNLVYVLEAVRKQKAGEAAV</sequence>
<organism evidence="6 7">
    <name type="scientific">Desulfofundulus thermobenzoicus</name>
    <dbReference type="NCBI Taxonomy" id="29376"/>
    <lineage>
        <taxon>Bacteria</taxon>
        <taxon>Bacillati</taxon>
        <taxon>Bacillota</taxon>
        <taxon>Clostridia</taxon>
        <taxon>Eubacteriales</taxon>
        <taxon>Peptococcaceae</taxon>
        <taxon>Desulfofundulus</taxon>
    </lineage>
</organism>
<comment type="caution">
    <text evidence="6">The sequence shown here is derived from an EMBL/GenBank/DDBJ whole genome shotgun (WGS) entry which is preliminary data.</text>
</comment>
<dbReference type="EMBL" id="WHYR01000002">
    <property type="protein sequence ID" value="MQL50905.1"/>
    <property type="molecule type" value="Genomic_DNA"/>
</dbReference>
<name>A0A6N7ILR9_9FIRM</name>
<dbReference type="GO" id="GO:0003735">
    <property type="term" value="F:structural constituent of ribosome"/>
    <property type="evidence" value="ECO:0007669"/>
    <property type="project" value="InterPro"/>
</dbReference>
<dbReference type="SUPFAM" id="SSF160369">
    <property type="entry name" value="Ribosomal protein L10-like"/>
    <property type="match status" value="1"/>
</dbReference>
<dbReference type="Gene3D" id="3.30.70.1730">
    <property type="match status" value="1"/>
</dbReference>